<dbReference type="InterPro" id="IPR036890">
    <property type="entry name" value="HATPase_C_sf"/>
</dbReference>
<gene>
    <name evidence="4" type="ORF">SAMN04515674_107146</name>
</gene>
<dbReference type="Pfam" id="PF06580">
    <property type="entry name" value="His_kinase"/>
    <property type="match status" value="1"/>
</dbReference>
<feature type="transmembrane region" description="Helical" evidence="2">
    <location>
        <begin position="114"/>
        <end position="140"/>
    </location>
</feature>
<evidence type="ECO:0000313" key="5">
    <source>
        <dbReference type="Proteomes" id="UP000199306"/>
    </source>
</evidence>
<sequence>MGKTALYLDRNRRIHWILWIVYIFYTDLLIYIYDGGGDLLKLSVLLFEGVLKHALVATVFYINALYILPSFLKPKKYFLLAVNLICLIGLYIFFRYVLTDYVIPFFERVEPKPVLFWSFVTDSLWFVNIYLFFSLGYYFALKSIEQEQHIAKQQSEIALREREIRILQEQKSKAEMAFLRAQINPHFMYNTLNMIYQRVKNASPQAGEIVLTFSEMMRYATSTQMNKDKVMLEEEVKFVKDYIDLHLQRFNYTICVDFEEEGDFDSYFILPMVLITLVENAFKHGELRDPDNPLTIKAILRDNIFTFSTRNLKVNYAMGIHDEGTGVGVSNIQQRLEAVHGTKQKMEIIDLPDEYICIFTLNFN</sequence>
<organism evidence="4 5">
    <name type="scientific">Pseudarcicella hirudinis</name>
    <dbReference type="NCBI Taxonomy" id="1079859"/>
    <lineage>
        <taxon>Bacteria</taxon>
        <taxon>Pseudomonadati</taxon>
        <taxon>Bacteroidota</taxon>
        <taxon>Cytophagia</taxon>
        <taxon>Cytophagales</taxon>
        <taxon>Flectobacillaceae</taxon>
        <taxon>Pseudarcicella</taxon>
    </lineage>
</organism>
<evidence type="ECO:0000259" key="3">
    <source>
        <dbReference type="Pfam" id="PF06580"/>
    </source>
</evidence>
<dbReference type="AlphaFoldDB" id="A0A1I5UEV0"/>
<accession>A0A1I5UEV0</accession>
<feature type="transmembrane region" description="Helical" evidence="2">
    <location>
        <begin position="16"/>
        <end position="33"/>
    </location>
</feature>
<dbReference type="OrthoDB" id="9792992at2"/>
<proteinExistence type="predicted"/>
<keyword evidence="1" id="KW-0175">Coiled coil</keyword>
<dbReference type="GO" id="GO:0000155">
    <property type="term" value="F:phosphorelay sensor kinase activity"/>
    <property type="evidence" value="ECO:0007669"/>
    <property type="project" value="InterPro"/>
</dbReference>
<protein>
    <submittedName>
        <fullName evidence="4">Histidine kinase</fullName>
    </submittedName>
</protein>
<dbReference type="GO" id="GO:0016020">
    <property type="term" value="C:membrane"/>
    <property type="evidence" value="ECO:0007669"/>
    <property type="project" value="InterPro"/>
</dbReference>
<dbReference type="SUPFAM" id="SSF55874">
    <property type="entry name" value="ATPase domain of HSP90 chaperone/DNA topoisomerase II/histidine kinase"/>
    <property type="match status" value="1"/>
</dbReference>
<keyword evidence="2" id="KW-0472">Membrane</keyword>
<dbReference type="InterPro" id="IPR010559">
    <property type="entry name" value="Sig_transdc_His_kin_internal"/>
</dbReference>
<keyword evidence="4" id="KW-0418">Kinase</keyword>
<keyword evidence="2" id="KW-1133">Transmembrane helix</keyword>
<evidence type="ECO:0000256" key="1">
    <source>
        <dbReference type="SAM" id="Coils"/>
    </source>
</evidence>
<name>A0A1I5UEV0_9BACT</name>
<dbReference type="InterPro" id="IPR050640">
    <property type="entry name" value="Bact_2-comp_sensor_kinase"/>
</dbReference>
<evidence type="ECO:0000313" key="4">
    <source>
        <dbReference type="EMBL" id="SFP93820.1"/>
    </source>
</evidence>
<keyword evidence="2" id="KW-0812">Transmembrane</keyword>
<reference evidence="4 5" key="1">
    <citation type="submission" date="2016-10" db="EMBL/GenBank/DDBJ databases">
        <authorList>
            <person name="de Groot N.N."/>
        </authorList>
    </citation>
    <scope>NUCLEOTIDE SEQUENCE [LARGE SCALE GENOMIC DNA]</scope>
    <source>
        <strain evidence="5">E92,LMG 26720,CCM 7988</strain>
    </source>
</reference>
<dbReference type="Proteomes" id="UP000199306">
    <property type="component" value="Unassembled WGS sequence"/>
</dbReference>
<dbReference type="RefSeq" id="WP_092017772.1">
    <property type="nucleotide sequence ID" value="NZ_FOXH01000007.1"/>
</dbReference>
<dbReference type="STRING" id="1079859.SAMN04515674_107146"/>
<feature type="transmembrane region" description="Helical" evidence="2">
    <location>
        <begin position="53"/>
        <end position="72"/>
    </location>
</feature>
<evidence type="ECO:0000256" key="2">
    <source>
        <dbReference type="SAM" id="Phobius"/>
    </source>
</evidence>
<feature type="transmembrane region" description="Helical" evidence="2">
    <location>
        <begin position="77"/>
        <end position="94"/>
    </location>
</feature>
<dbReference type="EMBL" id="FOXH01000007">
    <property type="protein sequence ID" value="SFP93820.1"/>
    <property type="molecule type" value="Genomic_DNA"/>
</dbReference>
<dbReference type="PANTHER" id="PTHR34220">
    <property type="entry name" value="SENSOR HISTIDINE KINASE YPDA"/>
    <property type="match status" value="1"/>
</dbReference>
<keyword evidence="5" id="KW-1185">Reference proteome</keyword>
<keyword evidence="4" id="KW-0808">Transferase</keyword>
<feature type="domain" description="Signal transduction histidine kinase internal region" evidence="3">
    <location>
        <begin position="174"/>
        <end position="251"/>
    </location>
</feature>
<dbReference type="PANTHER" id="PTHR34220:SF7">
    <property type="entry name" value="SENSOR HISTIDINE KINASE YPDA"/>
    <property type="match status" value="1"/>
</dbReference>
<feature type="coiled-coil region" evidence="1">
    <location>
        <begin position="150"/>
        <end position="177"/>
    </location>
</feature>